<keyword evidence="9" id="KW-0342">GTP-binding</keyword>
<dbReference type="EMBL" id="KB932204">
    <property type="protein sequence ID" value="KCV70756.1"/>
    <property type="molecule type" value="Genomic_DNA"/>
</dbReference>
<dbReference type="Pfam" id="PF03029">
    <property type="entry name" value="ATP_bind_1"/>
    <property type="match status" value="1"/>
</dbReference>
<dbReference type="CDD" id="cd17870">
    <property type="entry name" value="GPN1"/>
    <property type="match status" value="1"/>
</dbReference>
<dbReference type="PANTHER" id="PTHR21231:SF8">
    <property type="entry name" value="GPN-LOOP GTPASE 1"/>
    <property type="match status" value="1"/>
</dbReference>
<protein>
    <recommendedName>
        <fullName evidence="4">GPN-loop GTPase 1</fullName>
    </recommendedName>
    <alternativeName>
        <fullName evidence="12">XPA-binding protein 1 homolog</fullName>
    </alternativeName>
</protein>
<evidence type="ECO:0000313" key="16">
    <source>
        <dbReference type="Proteomes" id="UP000030693"/>
    </source>
</evidence>
<feature type="domain" description="AAA+ ATPase" evidence="14">
    <location>
        <begin position="32"/>
        <end position="196"/>
    </location>
</feature>
<evidence type="ECO:0000256" key="1">
    <source>
        <dbReference type="ARBA" id="ARBA00004123"/>
    </source>
</evidence>
<evidence type="ECO:0000256" key="8">
    <source>
        <dbReference type="ARBA" id="ARBA00023054"/>
    </source>
</evidence>
<feature type="compositionally biased region" description="Low complexity" evidence="13">
    <location>
        <begin position="392"/>
        <end position="405"/>
    </location>
</feature>
<dbReference type="SMART" id="SM00382">
    <property type="entry name" value="AAA"/>
    <property type="match status" value="1"/>
</dbReference>
<sequence length="456" mass="50312">MSEQSIPDQTAVQQLAAAVEAASVPASGSAHKPKVLMMVGMAGSGKTTLVQRLAAELAAQKKRVYTINLDPAVAQIPYFANIDIRDTITFKDVMTQFKLGPNGAIMTALNLFTTKFDQVMEYLEKSASEIDYIIVDTPGQIEVFTWSASGTIITEFLAHSYPTSLIYTVDLMRCLNATTFMSNMLMSCSILYKTQLPYIIAFNKADITSHEFAIEWMTDPDALSDALERDTTYMASYVRSMALVLEEFYEHLRCVGVSALVGSGMDEFFEALDESLVDYDTKYLPMLEELKAERLRNEEAKRQALLAKYQRDMAAERRKQRQAERNPWDSPHASDDEDEDDGDTFGMDSAIDPFAEHEEDSYDEDDFDIGGQYSDQFESSDEEDGEGGFLPTGATMSGAMGATGTPRRHEDTLAADLARLGLGPLNSSRSPGGDAASTSAYLQVLEGMSRSKVSDE</sequence>
<evidence type="ECO:0000313" key="15">
    <source>
        <dbReference type="EMBL" id="KCV70756.1"/>
    </source>
</evidence>
<dbReference type="InterPro" id="IPR003593">
    <property type="entry name" value="AAA+_ATPase"/>
</dbReference>
<evidence type="ECO:0000256" key="12">
    <source>
        <dbReference type="ARBA" id="ARBA00083137"/>
    </source>
</evidence>
<evidence type="ECO:0000256" key="11">
    <source>
        <dbReference type="ARBA" id="ARBA00055682"/>
    </source>
</evidence>
<evidence type="ECO:0000256" key="2">
    <source>
        <dbReference type="ARBA" id="ARBA00004496"/>
    </source>
</evidence>
<keyword evidence="16" id="KW-1185">Reference proteome</keyword>
<dbReference type="OMA" id="MIIVFNK"/>
<keyword evidence="7" id="KW-0378">Hydrolase</keyword>
<dbReference type="STRING" id="691883.A0A058Z9H1"/>
<comment type="subcellular location">
    <subcellularLocation>
        <location evidence="2">Cytoplasm</location>
    </subcellularLocation>
    <subcellularLocation>
        <location evidence="1">Nucleus</location>
    </subcellularLocation>
</comment>
<dbReference type="GeneID" id="20527832"/>
<dbReference type="eggNOG" id="KOG1532">
    <property type="taxonomic scope" value="Eukaryota"/>
</dbReference>
<evidence type="ECO:0000259" key="14">
    <source>
        <dbReference type="SMART" id="SM00382"/>
    </source>
</evidence>
<dbReference type="PANTHER" id="PTHR21231">
    <property type="entry name" value="XPA-BINDING PROTEIN 1-RELATED"/>
    <property type="match status" value="1"/>
</dbReference>
<keyword evidence="8" id="KW-0175">Coiled coil</keyword>
<reference evidence="15" key="1">
    <citation type="submission" date="2013-04" db="EMBL/GenBank/DDBJ databases">
        <title>The Genome Sequence of Fonticula alba ATCC 38817.</title>
        <authorList>
            <consortium name="The Broad Institute Genomics Platform"/>
            <person name="Russ C."/>
            <person name="Cuomo C."/>
            <person name="Burger G."/>
            <person name="Gray M.W."/>
            <person name="Holland P.W.H."/>
            <person name="King N."/>
            <person name="Lang F.B.F."/>
            <person name="Roger A.J."/>
            <person name="Ruiz-Trillo I."/>
            <person name="Brown M."/>
            <person name="Walker B."/>
            <person name="Young S."/>
            <person name="Zeng Q."/>
            <person name="Gargeya S."/>
            <person name="Fitzgerald M."/>
            <person name="Haas B."/>
            <person name="Abouelleil A."/>
            <person name="Allen A.W."/>
            <person name="Alvarado L."/>
            <person name="Arachchi H.M."/>
            <person name="Berlin A.M."/>
            <person name="Chapman S.B."/>
            <person name="Gainer-Dewar J."/>
            <person name="Goldberg J."/>
            <person name="Griggs A."/>
            <person name="Gujja S."/>
            <person name="Hansen M."/>
            <person name="Howarth C."/>
            <person name="Imamovic A."/>
            <person name="Ireland A."/>
            <person name="Larimer J."/>
            <person name="McCowan C."/>
            <person name="Murphy C."/>
            <person name="Pearson M."/>
            <person name="Poon T.W."/>
            <person name="Priest M."/>
            <person name="Roberts A."/>
            <person name="Saif S."/>
            <person name="Shea T."/>
            <person name="Sisk P."/>
            <person name="Sykes S."/>
            <person name="Wortman J."/>
            <person name="Nusbaum C."/>
            <person name="Birren B."/>
        </authorList>
    </citation>
    <scope>NUCLEOTIDE SEQUENCE [LARGE SCALE GENOMIC DNA]</scope>
    <source>
        <strain evidence="15">ATCC 38817</strain>
    </source>
</reference>
<dbReference type="GO" id="GO:0005737">
    <property type="term" value="C:cytoplasm"/>
    <property type="evidence" value="ECO:0007669"/>
    <property type="project" value="UniProtKB-SubCell"/>
</dbReference>
<evidence type="ECO:0000256" key="3">
    <source>
        <dbReference type="ARBA" id="ARBA00005290"/>
    </source>
</evidence>
<evidence type="ECO:0000256" key="5">
    <source>
        <dbReference type="ARBA" id="ARBA00022490"/>
    </source>
</evidence>
<evidence type="ECO:0000256" key="7">
    <source>
        <dbReference type="ARBA" id="ARBA00022801"/>
    </source>
</evidence>
<feature type="region of interest" description="Disordered" evidence="13">
    <location>
        <begin position="313"/>
        <end position="411"/>
    </location>
</feature>
<evidence type="ECO:0000256" key="9">
    <source>
        <dbReference type="ARBA" id="ARBA00023134"/>
    </source>
</evidence>
<dbReference type="InterPro" id="IPR004130">
    <property type="entry name" value="Gpn"/>
</dbReference>
<dbReference type="InterPro" id="IPR027417">
    <property type="entry name" value="P-loop_NTPase"/>
</dbReference>
<dbReference type="GO" id="GO:0005634">
    <property type="term" value="C:nucleus"/>
    <property type="evidence" value="ECO:0007669"/>
    <property type="project" value="UniProtKB-SubCell"/>
</dbReference>
<dbReference type="AlphaFoldDB" id="A0A058Z9H1"/>
<dbReference type="PRINTS" id="PR00449">
    <property type="entry name" value="RASTRNSFRMNG"/>
</dbReference>
<evidence type="ECO:0000256" key="4">
    <source>
        <dbReference type="ARBA" id="ARBA00014579"/>
    </source>
</evidence>
<comment type="similarity">
    <text evidence="3">Belongs to the GPN-loop GTPase family.</text>
</comment>
<organism evidence="15">
    <name type="scientific">Fonticula alba</name>
    <name type="common">Slime mold</name>
    <dbReference type="NCBI Taxonomy" id="691883"/>
    <lineage>
        <taxon>Eukaryota</taxon>
        <taxon>Rotosphaerida</taxon>
        <taxon>Fonticulaceae</taxon>
        <taxon>Fonticula</taxon>
    </lineage>
</organism>
<dbReference type="GO" id="GO:0005525">
    <property type="term" value="F:GTP binding"/>
    <property type="evidence" value="ECO:0007669"/>
    <property type="project" value="UniProtKB-KW"/>
</dbReference>
<keyword evidence="10" id="KW-0539">Nucleus</keyword>
<dbReference type="OrthoDB" id="243313at2759"/>
<feature type="compositionally biased region" description="Basic and acidic residues" evidence="13">
    <location>
        <begin position="313"/>
        <end position="327"/>
    </location>
</feature>
<feature type="compositionally biased region" description="Acidic residues" evidence="13">
    <location>
        <begin position="357"/>
        <end position="368"/>
    </location>
</feature>
<accession>A0A058Z9H1</accession>
<evidence type="ECO:0000256" key="10">
    <source>
        <dbReference type="ARBA" id="ARBA00023242"/>
    </source>
</evidence>
<dbReference type="Proteomes" id="UP000030693">
    <property type="component" value="Unassembled WGS sequence"/>
</dbReference>
<keyword evidence="5" id="KW-0963">Cytoplasm</keyword>
<gene>
    <name evidence="15" type="ORF">H696_03107</name>
</gene>
<dbReference type="Gene3D" id="3.40.50.300">
    <property type="entry name" value="P-loop containing nucleotide triphosphate hydrolases"/>
    <property type="match status" value="1"/>
</dbReference>
<evidence type="ECO:0000256" key="6">
    <source>
        <dbReference type="ARBA" id="ARBA00022741"/>
    </source>
</evidence>
<dbReference type="GO" id="GO:0003924">
    <property type="term" value="F:GTPase activity"/>
    <property type="evidence" value="ECO:0007669"/>
    <property type="project" value="InterPro"/>
</dbReference>
<dbReference type="RefSeq" id="XP_009495272.1">
    <property type="nucleotide sequence ID" value="XM_009496997.1"/>
</dbReference>
<dbReference type="InterPro" id="IPR030230">
    <property type="entry name" value="Gpn1/Npa3/XAB1"/>
</dbReference>
<dbReference type="SUPFAM" id="SSF52540">
    <property type="entry name" value="P-loop containing nucleoside triphosphate hydrolases"/>
    <property type="match status" value="1"/>
</dbReference>
<proteinExistence type="inferred from homology"/>
<name>A0A058Z9H1_FONAL</name>
<dbReference type="FunFam" id="3.40.50.300:FF:000888">
    <property type="entry name" value="GPN-loop GTPase 1"/>
    <property type="match status" value="1"/>
</dbReference>
<evidence type="ECO:0000256" key="13">
    <source>
        <dbReference type="SAM" id="MobiDB-lite"/>
    </source>
</evidence>
<keyword evidence="6" id="KW-0547">Nucleotide-binding</keyword>
<comment type="function">
    <text evidence="11">Small GTPase required for proper nuclear import of RNA polymerase II (RNAPII). May act at an RNAP assembly step prior to nuclear import.</text>
</comment>